<gene>
    <name evidence="1" type="ORF">GCM10012275_02610</name>
</gene>
<accession>A0A8J3C9N1</accession>
<organism evidence="1 2">
    <name type="scientific">Longimycelium tulufanense</name>
    <dbReference type="NCBI Taxonomy" id="907463"/>
    <lineage>
        <taxon>Bacteria</taxon>
        <taxon>Bacillati</taxon>
        <taxon>Actinomycetota</taxon>
        <taxon>Actinomycetes</taxon>
        <taxon>Pseudonocardiales</taxon>
        <taxon>Pseudonocardiaceae</taxon>
        <taxon>Longimycelium</taxon>
    </lineage>
</organism>
<comment type="caution">
    <text evidence="1">The sequence shown here is derived from an EMBL/GenBank/DDBJ whole genome shotgun (WGS) entry which is preliminary data.</text>
</comment>
<evidence type="ECO:0000313" key="2">
    <source>
        <dbReference type="Proteomes" id="UP000637578"/>
    </source>
</evidence>
<protein>
    <submittedName>
        <fullName evidence="1">Uncharacterized protein</fullName>
    </submittedName>
</protein>
<reference evidence="1" key="2">
    <citation type="submission" date="2020-09" db="EMBL/GenBank/DDBJ databases">
        <authorList>
            <person name="Sun Q."/>
            <person name="Zhou Y."/>
        </authorList>
    </citation>
    <scope>NUCLEOTIDE SEQUENCE</scope>
    <source>
        <strain evidence="1">CGMCC 4.5737</strain>
    </source>
</reference>
<dbReference type="InterPro" id="IPR024384">
    <property type="entry name" value="DUF2742"/>
</dbReference>
<name>A0A8J3C9N1_9PSEU</name>
<dbReference type="Proteomes" id="UP000637578">
    <property type="component" value="Unassembled WGS sequence"/>
</dbReference>
<dbReference type="RefSeq" id="WP_189052933.1">
    <property type="nucleotide sequence ID" value="NZ_BMMK01000001.1"/>
</dbReference>
<dbReference type="EMBL" id="BMMK01000001">
    <property type="protein sequence ID" value="GGM34849.1"/>
    <property type="molecule type" value="Genomic_DNA"/>
</dbReference>
<dbReference type="Pfam" id="PF10888">
    <property type="entry name" value="DUF2742"/>
    <property type="match status" value="1"/>
</dbReference>
<reference evidence="1" key="1">
    <citation type="journal article" date="2014" name="Int. J. Syst. Evol. Microbiol.">
        <title>Complete genome sequence of Corynebacterium casei LMG S-19264T (=DSM 44701T), isolated from a smear-ripened cheese.</title>
        <authorList>
            <consortium name="US DOE Joint Genome Institute (JGI-PGF)"/>
            <person name="Walter F."/>
            <person name="Albersmeier A."/>
            <person name="Kalinowski J."/>
            <person name="Ruckert C."/>
        </authorList>
    </citation>
    <scope>NUCLEOTIDE SEQUENCE</scope>
    <source>
        <strain evidence="1">CGMCC 4.5737</strain>
    </source>
</reference>
<sequence>MPLPPHHPALDPLAAAGALLGRGDRPPLYGSPEWEQLSSTDPRKWAGLLLAAECWRRFWHPDMAALRADWFDWDQRRRFRDTANTISAVMPTTLGPSYAELERRRRLVSRVPCGVPNCAQVVELVHPLADKYAARLPDTSWARCDIHVCATDVGRAA</sequence>
<keyword evidence="2" id="KW-1185">Reference proteome</keyword>
<evidence type="ECO:0000313" key="1">
    <source>
        <dbReference type="EMBL" id="GGM34849.1"/>
    </source>
</evidence>
<proteinExistence type="predicted"/>
<dbReference type="AlphaFoldDB" id="A0A8J3C9N1"/>